<dbReference type="HOGENOM" id="CLU_090389_13_1_6"/>
<proteinExistence type="predicted"/>
<evidence type="ECO:0000259" key="3">
    <source>
        <dbReference type="PROSITE" id="PS51352"/>
    </source>
</evidence>
<evidence type="ECO:0000313" key="4">
    <source>
        <dbReference type="EMBL" id="EON88130.1"/>
    </source>
</evidence>
<feature type="signal peptide" evidence="2">
    <location>
        <begin position="1"/>
        <end position="25"/>
    </location>
</feature>
<gene>
    <name evidence="4" type="ORF">PLESHI_12030</name>
</gene>
<dbReference type="Gene3D" id="3.40.30.10">
    <property type="entry name" value="Glutaredoxin"/>
    <property type="match status" value="1"/>
</dbReference>
<dbReference type="PROSITE" id="PS00194">
    <property type="entry name" value="THIOREDOXIN_1"/>
    <property type="match status" value="1"/>
</dbReference>
<accession>R8AP73</accession>
<sequence>MKTNLRTSLLILFFSVFFSSTSAFAGMKDTQFTEQAWKNAQANNQLTLIVVHADWCPTCKAQEKILNAYFQDYPYSKIHPLIIDFDTQKDWATHFKAPRQSTLILYKGDKPIWFRVAETNKDKIYQVLKNAEGDA</sequence>
<evidence type="ECO:0000256" key="1">
    <source>
        <dbReference type="ARBA" id="ARBA00023284"/>
    </source>
</evidence>
<keyword evidence="5" id="KW-1185">Reference proteome</keyword>
<feature type="domain" description="Thioredoxin" evidence="3">
    <location>
        <begin position="23"/>
        <end position="133"/>
    </location>
</feature>
<dbReference type="InterPro" id="IPR017937">
    <property type="entry name" value="Thioredoxin_CS"/>
</dbReference>
<dbReference type="Proteomes" id="UP000014012">
    <property type="component" value="Unassembled WGS sequence"/>
</dbReference>
<dbReference type="Pfam" id="PF00085">
    <property type="entry name" value="Thioredoxin"/>
    <property type="match status" value="1"/>
</dbReference>
<evidence type="ECO:0000313" key="5">
    <source>
        <dbReference type="Proteomes" id="UP000014012"/>
    </source>
</evidence>
<protein>
    <submittedName>
        <fullName evidence="4">Thioredoxin domain-containing protein</fullName>
    </submittedName>
</protein>
<dbReference type="RefSeq" id="WP_010864012.1">
    <property type="nucleotide sequence ID" value="NZ_KB944511.1"/>
</dbReference>
<dbReference type="PROSITE" id="PS51352">
    <property type="entry name" value="THIOREDOXIN_2"/>
    <property type="match status" value="1"/>
</dbReference>
<reference evidence="4 5" key="1">
    <citation type="journal article" date="2013" name="Genome Announc.">
        <title>Genome Sequence of Plesiomonas shigelloides Strain 302-73 (Serotype O1).</title>
        <authorList>
            <person name="Pique N."/>
            <person name="Aquilini E."/>
            <person name="Alioto T."/>
            <person name="Minana-Galbis D."/>
            <person name="Tomas J.M."/>
        </authorList>
    </citation>
    <scope>NUCLEOTIDE SEQUENCE [LARGE SCALE GENOMIC DNA]</scope>
    <source>
        <strain evidence="4 5">302-73</strain>
    </source>
</reference>
<evidence type="ECO:0000256" key="2">
    <source>
        <dbReference type="SAM" id="SignalP"/>
    </source>
</evidence>
<dbReference type="CDD" id="cd02947">
    <property type="entry name" value="TRX_family"/>
    <property type="match status" value="1"/>
</dbReference>
<name>R8AP73_PLESH</name>
<feature type="chain" id="PRO_5004451958" evidence="2">
    <location>
        <begin position="26"/>
        <end position="135"/>
    </location>
</feature>
<dbReference type="SUPFAM" id="SSF52833">
    <property type="entry name" value="Thioredoxin-like"/>
    <property type="match status" value="1"/>
</dbReference>
<keyword evidence="1" id="KW-0676">Redox-active center</keyword>
<keyword evidence="2" id="KW-0732">Signal</keyword>
<comment type="caution">
    <text evidence="4">The sequence shown here is derived from an EMBL/GenBank/DDBJ whole genome shotgun (WGS) entry which is preliminary data.</text>
</comment>
<dbReference type="GO" id="GO:0015036">
    <property type="term" value="F:disulfide oxidoreductase activity"/>
    <property type="evidence" value="ECO:0007669"/>
    <property type="project" value="UniProtKB-ARBA"/>
</dbReference>
<dbReference type="EMBL" id="AQQO01000351">
    <property type="protein sequence ID" value="EON88130.1"/>
    <property type="molecule type" value="Genomic_DNA"/>
</dbReference>
<dbReference type="InterPro" id="IPR013766">
    <property type="entry name" value="Thioredoxin_domain"/>
</dbReference>
<dbReference type="AlphaFoldDB" id="R8AP73"/>
<organism evidence="4 5">
    <name type="scientific">Plesiomonas shigelloides 302-73</name>
    <dbReference type="NCBI Taxonomy" id="1315976"/>
    <lineage>
        <taxon>Bacteria</taxon>
        <taxon>Pseudomonadati</taxon>
        <taxon>Pseudomonadota</taxon>
        <taxon>Gammaproteobacteria</taxon>
        <taxon>Enterobacterales</taxon>
        <taxon>Enterobacteriaceae</taxon>
        <taxon>Plesiomonas</taxon>
    </lineage>
</organism>
<dbReference type="InterPro" id="IPR036249">
    <property type="entry name" value="Thioredoxin-like_sf"/>
</dbReference>